<reference evidence="2 3" key="1">
    <citation type="journal article" date="2015" name="Nature">
        <title>rRNA introns, odd ribosomes, and small enigmatic genomes across a large radiation of phyla.</title>
        <authorList>
            <person name="Brown C.T."/>
            <person name="Hug L.A."/>
            <person name="Thomas B.C."/>
            <person name="Sharon I."/>
            <person name="Castelle C.J."/>
            <person name="Singh A."/>
            <person name="Wilkins M.J."/>
            <person name="Williams K.H."/>
            <person name="Banfield J.F."/>
        </authorList>
    </citation>
    <scope>NUCLEOTIDE SEQUENCE [LARGE SCALE GENOMIC DNA]</scope>
</reference>
<keyword evidence="2" id="KW-0808">Transferase</keyword>
<organism evidence="2 3">
    <name type="scientific">Candidatus Wolfebacteria bacterium GW2011_GWC1_37_10</name>
    <dbReference type="NCBI Taxonomy" id="1619010"/>
    <lineage>
        <taxon>Bacteria</taxon>
        <taxon>Candidatus Wolfeibacteriota</taxon>
    </lineage>
</organism>
<gene>
    <name evidence="2" type="ORF">US36_C0007G0034</name>
</gene>
<feature type="domain" description="Methyltransferase type 11" evidence="1">
    <location>
        <begin position="40"/>
        <end position="133"/>
    </location>
</feature>
<evidence type="ECO:0000313" key="2">
    <source>
        <dbReference type="EMBL" id="KKQ22701.1"/>
    </source>
</evidence>
<comment type="caution">
    <text evidence="2">The sequence shown here is derived from an EMBL/GenBank/DDBJ whole genome shotgun (WGS) entry which is preliminary data.</text>
</comment>
<dbReference type="InterPro" id="IPR029063">
    <property type="entry name" value="SAM-dependent_MTases_sf"/>
</dbReference>
<protein>
    <submittedName>
        <fullName evidence="2">Methyltransferase small domain superfamily</fullName>
    </submittedName>
</protein>
<dbReference type="SUPFAM" id="SSF53335">
    <property type="entry name" value="S-adenosyl-L-methionine-dependent methyltransferases"/>
    <property type="match status" value="1"/>
</dbReference>
<name>A0A0G0J3D5_9BACT</name>
<dbReference type="EMBL" id="LBSR01000007">
    <property type="protein sequence ID" value="KKQ22701.1"/>
    <property type="molecule type" value="Genomic_DNA"/>
</dbReference>
<evidence type="ECO:0000259" key="1">
    <source>
        <dbReference type="Pfam" id="PF08241"/>
    </source>
</evidence>
<sequence length="205" mass="23723">MSNKFYERYWEGKAEYLPDFKIKWPKLKKFIPLEKEIVIVDFGCGNGQIIQEIKKINLKAEYIGLDVSETALKSAKTILPDCKFYKIEDGGKLPLKNNSVDFIFSSEVIEHIYDTENAFSEISRILKPGGKLLLTVPCHGLIKNLLIVLFAFNKHFNPTGPHIRFFSKRTLFSLLKKNGFEIEKYGFYGRFYPLSHSIYILAKKV</sequence>
<dbReference type="GO" id="GO:0008757">
    <property type="term" value="F:S-adenosylmethionine-dependent methyltransferase activity"/>
    <property type="evidence" value="ECO:0007669"/>
    <property type="project" value="InterPro"/>
</dbReference>
<keyword evidence="2" id="KW-0489">Methyltransferase</keyword>
<accession>A0A0G0J3D5</accession>
<dbReference type="InterPro" id="IPR013216">
    <property type="entry name" value="Methyltransf_11"/>
</dbReference>
<dbReference type="Proteomes" id="UP000034044">
    <property type="component" value="Unassembled WGS sequence"/>
</dbReference>
<evidence type="ECO:0000313" key="3">
    <source>
        <dbReference type="Proteomes" id="UP000034044"/>
    </source>
</evidence>
<dbReference type="AlphaFoldDB" id="A0A0G0J3D5"/>
<dbReference type="CDD" id="cd02440">
    <property type="entry name" value="AdoMet_MTases"/>
    <property type="match status" value="1"/>
</dbReference>
<dbReference type="Gene3D" id="3.40.50.150">
    <property type="entry name" value="Vaccinia Virus protein VP39"/>
    <property type="match status" value="1"/>
</dbReference>
<dbReference type="GO" id="GO:0032259">
    <property type="term" value="P:methylation"/>
    <property type="evidence" value="ECO:0007669"/>
    <property type="project" value="UniProtKB-KW"/>
</dbReference>
<proteinExistence type="predicted"/>
<dbReference type="PANTHER" id="PTHR43861">
    <property type="entry name" value="TRANS-ACONITATE 2-METHYLTRANSFERASE-RELATED"/>
    <property type="match status" value="1"/>
</dbReference>
<dbReference type="Pfam" id="PF08241">
    <property type="entry name" value="Methyltransf_11"/>
    <property type="match status" value="1"/>
</dbReference>